<dbReference type="SUPFAM" id="SSF54292">
    <property type="entry name" value="2Fe-2S ferredoxin-like"/>
    <property type="match status" value="1"/>
</dbReference>
<protein>
    <recommendedName>
        <fullName evidence="3">2Fe-2S ferredoxin-type domain-containing protein</fullName>
    </recommendedName>
</protein>
<organism evidence="2">
    <name type="scientific">marine sediment metagenome</name>
    <dbReference type="NCBI Taxonomy" id="412755"/>
    <lineage>
        <taxon>unclassified sequences</taxon>
        <taxon>metagenomes</taxon>
        <taxon>ecological metagenomes</taxon>
    </lineage>
</organism>
<proteinExistence type="predicted"/>
<evidence type="ECO:0000313" key="2">
    <source>
        <dbReference type="EMBL" id="GAG08342.1"/>
    </source>
</evidence>
<evidence type="ECO:0000256" key="1">
    <source>
        <dbReference type="ARBA" id="ARBA00023002"/>
    </source>
</evidence>
<dbReference type="InterPro" id="IPR042204">
    <property type="entry name" value="2Fe-2S-bd_N"/>
</dbReference>
<dbReference type="GO" id="GO:0016491">
    <property type="term" value="F:oxidoreductase activity"/>
    <property type="evidence" value="ECO:0007669"/>
    <property type="project" value="UniProtKB-KW"/>
</dbReference>
<evidence type="ECO:0008006" key="3">
    <source>
        <dbReference type="Google" id="ProtNLM"/>
    </source>
</evidence>
<dbReference type="Gene3D" id="3.10.20.440">
    <property type="entry name" value="2Fe-2S iron-sulphur cluster binding domain, sarcosine oxidase, alpha subunit, N-terminal domain"/>
    <property type="match status" value="1"/>
</dbReference>
<reference evidence="2" key="1">
    <citation type="journal article" date="2014" name="Front. Microbiol.">
        <title>High frequency of phylogenetically diverse reductive dehalogenase-homologous genes in deep subseafloor sedimentary metagenomes.</title>
        <authorList>
            <person name="Kawai M."/>
            <person name="Futagami T."/>
            <person name="Toyoda A."/>
            <person name="Takaki Y."/>
            <person name="Nishi S."/>
            <person name="Hori S."/>
            <person name="Arai W."/>
            <person name="Tsubouchi T."/>
            <person name="Morono Y."/>
            <person name="Uchiyama I."/>
            <person name="Ito T."/>
            <person name="Fujiyama A."/>
            <person name="Inagaki F."/>
            <person name="Takami H."/>
        </authorList>
    </citation>
    <scope>NUCLEOTIDE SEQUENCE</scope>
    <source>
        <strain evidence="2">Expedition CK06-06</strain>
    </source>
</reference>
<name>X0VAI1_9ZZZZ</name>
<comment type="caution">
    <text evidence="2">The sequence shown here is derived from an EMBL/GenBank/DDBJ whole genome shotgun (WGS) entry which is preliminary data.</text>
</comment>
<dbReference type="EMBL" id="BARS01028424">
    <property type="protein sequence ID" value="GAG08342.1"/>
    <property type="molecule type" value="Genomic_DNA"/>
</dbReference>
<dbReference type="InterPro" id="IPR036010">
    <property type="entry name" value="2Fe-2S_ferredoxin-like_sf"/>
</dbReference>
<keyword evidence="1" id="KW-0560">Oxidoreductase</keyword>
<gene>
    <name evidence="2" type="ORF">S01H1_44558</name>
</gene>
<dbReference type="Pfam" id="PF13510">
    <property type="entry name" value="Fer2_4"/>
    <property type="match status" value="1"/>
</dbReference>
<accession>X0VAI1</accession>
<sequence>MRIIDHPILGKGPALKEVKITVDGKEIKAYEGEMIASALTAAGIKVFRYTSTYNKPRGVFCAIGRCTDCVMIVNDMPNVRTCVTPVENNMVIQTQEGLGQWKEGGQTT</sequence>
<dbReference type="GO" id="GO:0051536">
    <property type="term" value="F:iron-sulfur cluster binding"/>
    <property type="evidence" value="ECO:0007669"/>
    <property type="project" value="InterPro"/>
</dbReference>
<dbReference type="AlphaFoldDB" id="X0VAI1"/>